<dbReference type="Proteomes" id="UP000439903">
    <property type="component" value="Unassembled WGS sequence"/>
</dbReference>
<name>A0A8H4AMD0_GIGMA</name>
<dbReference type="OrthoDB" id="2435447at2759"/>
<dbReference type="EMBL" id="WTPW01000419">
    <property type="protein sequence ID" value="KAF0512884.1"/>
    <property type="molecule type" value="Genomic_DNA"/>
</dbReference>
<accession>A0A8H4AMD0</accession>
<gene>
    <name evidence="1" type="ORF">F8M41_017873</name>
</gene>
<keyword evidence="2" id="KW-1185">Reference proteome</keyword>
<comment type="caution">
    <text evidence="1">The sequence shown here is derived from an EMBL/GenBank/DDBJ whole genome shotgun (WGS) entry which is preliminary data.</text>
</comment>
<evidence type="ECO:0000313" key="2">
    <source>
        <dbReference type="Proteomes" id="UP000439903"/>
    </source>
</evidence>
<sequence>MNDIPDFYSLTSYNMTDNQNYDKESVSCQKNSYNQYREKISRQNLQSQHTSYSLANSYNTDTWKSNNFLRELTFSDKKSLAEVSHQELTDKKIITNLVAPSMYSVSKEFKILYKKICKYFDNFWHTFNKDIAVLAKDLLVKNCDPTDENIEQFIFGKVWCQKLSKYLDASDFSAFKKSSSSLKSLKNCVAKSLKIHVEYLVAVHNQENLSYSEDVLAKIKKLDQLTIHLTNPLAS</sequence>
<protein>
    <submittedName>
        <fullName evidence="1">Uncharacterized protein</fullName>
    </submittedName>
</protein>
<dbReference type="AlphaFoldDB" id="A0A8H4AMD0"/>
<organism evidence="1 2">
    <name type="scientific">Gigaspora margarita</name>
    <dbReference type="NCBI Taxonomy" id="4874"/>
    <lineage>
        <taxon>Eukaryota</taxon>
        <taxon>Fungi</taxon>
        <taxon>Fungi incertae sedis</taxon>
        <taxon>Mucoromycota</taxon>
        <taxon>Glomeromycotina</taxon>
        <taxon>Glomeromycetes</taxon>
        <taxon>Diversisporales</taxon>
        <taxon>Gigasporaceae</taxon>
        <taxon>Gigaspora</taxon>
    </lineage>
</organism>
<proteinExistence type="predicted"/>
<reference evidence="1 2" key="1">
    <citation type="journal article" date="2019" name="Environ. Microbiol.">
        <title>At the nexus of three kingdoms: the genome of the mycorrhizal fungus Gigaspora margarita provides insights into plant, endobacterial and fungal interactions.</title>
        <authorList>
            <person name="Venice F."/>
            <person name="Ghignone S."/>
            <person name="Salvioli di Fossalunga A."/>
            <person name="Amselem J."/>
            <person name="Novero M."/>
            <person name="Xianan X."/>
            <person name="Sedzielewska Toro K."/>
            <person name="Morin E."/>
            <person name="Lipzen A."/>
            <person name="Grigoriev I.V."/>
            <person name="Henrissat B."/>
            <person name="Martin F.M."/>
            <person name="Bonfante P."/>
        </authorList>
    </citation>
    <scope>NUCLEOTIDE SEQUENCE [LARGE SCALE GENOMIC DNA]</scope>
    <source>
        <strain evidence="1 2">BEG34</strain>
    </source>
</reference>
<evidence type="ECO:0000313" key="1">
    <source>
        <dbReference type="EMBL" id="KAF0512884.1"/>
    </source>
</evidence>